<name>A0A1N6GDP2_9RHOB</name>
<accession>A0A1N6GDP2</accession>
<keyword evidence="2" id="KW-1185">Reference proteome</keyword>
<dbReference type="AlphaFoldDB" id="A0A1N6GDP2"/>
<protein>
    <submittedName>
        <fullName evidence="1">Uncharacterized protein</fullName>
    </submittedName>
</protein>
<organism evidence="1 2">
    <name type="scientific">Vannielia litorea</name>
    <dbReference type="NCBI Taxonomy" id="1217970"/>
    <lineage>
        <taxon>Bacteria</taxon>
        <taxon>Pseudomonadati</taxon>
        <taxon>Pseudomonadota</taxon>
        <taxon>Alphaproteobacteria</taxon>
        <taxon>Rhodobacterales</taxon>
        <taxon>Paracoccaceae</taxon>
        <taxon>Vannielia</taxon>
    </lineage>
</organism>
<dbReference type="OrthoDB" id="7862609at2"/>
<dbReference type="EMBL" id="FSRL01000001">
    <property type="protein sequence ID" value="SIO05655.1"/>
    <property type="molecule type" value="Genomic_DNA"/>
</dbReference>
<dbReference type="Proteomes" id="UP000184932">
    <property type="component" value="Unassembled WGS sequence"/>
</dbReference>
<dbReference type="RefSeq" id="WP_084193012.1">
    <property type="nucleotide sequence ID" value="NZ_FSRL01000001.1"/>
</dbReference>
<proteinExistence type="predicted"/>
<sequence length="77" mass="8398">MKAVARDVFQLMILSAGARRVLMIRTGERSFGLVAENADEATADAAQERIVQIREKAASELPMTMRDTARGAVFAES</sequence>
<reference evidence="2" key="1">
    <citation type="submission" date="2016-11" db="EMBL/GenBank/DDBJ databases">
        <authorList>
            <person name="Varghese N."/>
            <person name="Submissions S."/>
        </authorList>
    </citation>
    <scope>NUCLEOTIDE SEQUENCE [LARGE SCALE GENOMIC DNA]</scope>
    <source>
        <strain evidence="2">DSM 29440</strain>
    </source>
</reference>
<gene>
    <name evidence="1" type="ORF">SAMN05444002_2402</name>
</gene>
<evidence type="ECO:0000313" key="1">
    <source>
        <dbReference type="EMBL" id="SIO05655.1"/>
    </source>
</evidence>
<evidence type="ECO:0000313" key="2">
    <source>
        <dbReference type="Proteomes" id="UP000184932"/>
    </source>
</evidence>